<dbReference type="Gramene" id="OMERI04G15910.1">
    <property type="protein sequence ID" value="OMERI04G15910.1"/>
    <property type="gene ID" value="OMERI04G15910"/>
</dbReference>
<evidence type="ECO:0000313" key="1">
    <source>
        <dbReference type="EnsemblPlants" id="OMERI04G15910.1"/>
    </source>
</evidence>
<name>A0A0E0DG83_9ORYZ</name>
<evidence type="ECO:0000313" key="2">
    <source>
        <dbReference type="Proteomes" id="UP000008021"/>
    </source>
</evidence>
<protein>
    <submittedName>
        <fullName evidence="1">Uncharacterized protein</fullName>
    </submittedName>
</protein>
<dbReference type="AlphaFoldDB" id="A0A0E0DG83"/>
<reference evidence="1" key="2">
    <citation type="submission" date="2018-05" db="EMBL/GenBank/DDBJ databases">
        <title>OmerRS3 (Oryza meridionalis Reference Sequence Version 3).</title>
        <authorList>
            <person name="Zhang J."/>
            <person name="Kudrna D."/>
            <person name="Lee S."/>
            <person name="Talag J."/>
            <person name="Welchert J."/>
            <person name="Wing R.A."/>
        </authorList>
    </citation>
    <scope>NUCLEOTIDE SEQUENCE [LARGE SCALE GENOMIC DNA]</scope>
    <source>
        <strain evidence="1">cv. OR44</strain>
    </source>
</reference>
<keyword evidence="2" id="KW-1185">Reference proteome</keyword>
<accession>A0A0E0DG83</accession>
<organism evidence="1">
    <name type="scientific">Oryza meridionalis</name>
    <dbReference type="NCBI Taxonomy" id="40149"/>
    <lineage>
        <taxon>Eukaryota</taxon>
        <taxon>Viridiplantae</taxon>
        <taxon>Streptophyta</taxon>
        <taxon>Embryophyta</taxon>
        <taxon>Tracheophyta</taxon>
        <taxon>Spermatophyta</taxon>
        <taxon>Magnoliopsida</taxon>
        <taxon>Liliopsida</taxon>
        <taxon>Poales</taxon>
        <taxon>Poaceae</taxon>
        <taxon>BOP clade</taxon>
        <taxon>Oryzoideae</taxon>
        <taxon>Oryzeae</taxon>
        <taxon>Oryzinae</taxon>
        <taxon>Oryza</taxon>
    </lineage>
</organism>
<dbReference type="Proteomes" id="UP000008021">
    <property type="component" value="Chromosome 4"/>
</dbReference>
<dbReference type="EnsemblPlants" id="OMERI04G15910.1">
    <property type="protein sequence ID" value="OMERI04G15910.1"/>
    <property type="gene ID" value="OMERI04G15910"/>
</dbReference>
<proteinExistence type="predicted"/>
<dbReference type="HOGENOM" id="CLU_1512823_0_0_1"/>
<reference evidence="1" key="1">
    <citation type="submission" date="2015-04" db="UniProtKB">
        <authorList>
            <consortium name="EnsemblPlants"/>
        </authorList>
    </citation>
    <scope>IDENTIFICATION</scope>
</reference>
<sequence length="168" mass="18821">MDYRVAVDVGVLVWVMCSWQKPCRAFGRLDDDDAVGAVSLLKGVVMALSYLPHKSPGENLALASDERRRRYASCPPWGRHFGEVPLHRRLLMVSSVQKLSFLGVQQGLSLLGPLRSCGGRHTLRLFLRMKSELLAVGVRRRFVTMTCCSLFQRVGAGHVKEVALWWLG</sequence>